<comment type="caution">
    <text evidence="2">The sequence shown here is derived from an EMBL/GenBank/DDBJ whole genome shotgun (WGS) entry which is preliminary data.</text>
</comment>
<protein>
    <submittedName>
        <fullName evidence="2">Wrky transcription factor 53</fullName>
    </submittedName>
</protein>
<dbReference type="GO" id="GO:0000976">
    <property type="term" value="F:transcription cis-regulatory region binding"/>
    <property type="evidence" value="ECO:0007669"/>
    <property type="project" value="TreeGrafter"/>
</dbReference>
<evidence type="ECO:0000313" key="3">
    <source>
        <dbReference type="Proteomes" id="UP000187609"/>
    </source>
</evidence>
<dbReference type="EMBL" id="MJEQ01002839">
    <property type="protein sequence ID" value="OIT26390.1"/>
    <property type="molecule type" value="Genomic_DNA"/>
</dbReference>
<feature type="compositionally biased region" description="Basic and acidic residues" evidence="1">
    <location>
        <begin position="109"/>
        <end position="124"/>
    </location>
</feature>
<dbReference type="PANTHER" id="PTHR32096">
    <property type="entry name" value="WRKY TRANSCRIPTION FACTOR 30-RELATED-RELATED"/>
    <property type="match status" value="1"/>
</dbReference>
<evidence type="ECO:0000313" key="2">
    <source>
        <dbReference type="EMBL" id="OIT26390.1"/>
    </source>
</evidence>
<dbReference type="SMR" id="A0A1J6KAI0"/>
<dbReference type="Proteomes" id="UP000187609">
    <property type="component" value="Unassembled WGS sequence"/>
</dbReference>
<evidence type="ECO:0000256" key="1">
    <source>
        <dbReference type="SAM" id="MobiDB-lite"/>
    </source>
</evidence>
<proteinExistence type="predicted"/>
<dbReference type="Gramene" id="OIT26390">
    <property type="protein sequence ID" value="OIT26390"/>
    <property type="gene ID" value="A4A49_27207"/>
</dbReference>
<sequence length="162" mass="18093">MDFSINPEYNSLINGLTQGMEHTKQLRAYLSSVASTSETTQEVLLQKIHSSYEQSLLILKWSGSTSQSSLPLPSTIGTIESPVFADGSPTSYDMKRSFIHHPELIDNSKRSKKSEPLWTEKVRVSAESGSEGPIDDEYSRRKYGQKDILELNIQGNKTISIP</sequence>
<dbReference type="GO" id="GO:0005634">
    <property type="term" value="C:nucleus"/>
    <property type="evidence" value="ECO:0007669"/>
    <property type="project" value="TreeGrafter"/>
</dbReference>
<organism evidence="2 3">
    <name type="scientific">Nicotiana attenuata</name>
    <name type="common">Coyote tobacco</name>
    <dbReference type="NCBI Taxonomy" id="49451"/>
    <lineage>
        <taxon>Eukaryota</taxon>
        <taxon>Viridiplantae</taxon>
        <taxon>Streptophyta</taxon>
        <taxon>Embryophyta</taxon>
        <taxon>Tracheophyta</taxon>
        <taxon>Spermatophyta</taxon>
        <taxon>Magnoliopsida</taxon>
        <taxon>eudicotyledons</taxon>
        <taxon>Gunneridae</taxon>
        <taxon>Pentapetalae</taxon>
        <taxon>asterids</taxon>
        <taxon>lamiids</taxon>
        <taxon>Solanales</taxon>
        <taxon>Solanaceae</taxon>
        <taxon>Nicotianoideae</taxon>
        <taxon>Nicotianeae</taxon>
        <taxon>Nicotiana</taxon>
    </lineage>
</organism>
<dbReference type="OMA" id="DEMICEI"/>
<dbReference type="PANTHER" id="PTHR32096:SF36">
    <property type="entry name" value="WRKY TRANSCRIPTION FACTOR 41-RELATED"/>
    <property type="match status" value="1"/>
</dbReference>
<gene>
    <name evidence="2" type="primary">WRKY53_3</name>
    <name evidence="2" type="ORF">A4A49_27207</name>
</gene>
<reference evidence="2" key="1">
    <citation type="submission" date="2016-11" db="EMBL/GenBank/DDBJ databases">
        <title>The genome of Nicotiana attenuata.</title>
        <authorList>
            <person name="Xu S."/>
            <person name="Brockmoeller T."/>
            <person name="Gaquerel E."/>
            <person name="Navarro A."/>
            <person name="Kuhl H."/>
            <person name="Gase K."/>
            <person name="Ling Z."/>
            <person name="Zhou W."/>
            <person name="Kreitzer C."/>
            <person name="Stanke M."/>
            <person name="Tang H."/>
            <person name="Lyons E."/>
            <person name="Pandey P."/>
            <person name="Pandey S.P."/>
            <person name="Timmermann B."/>
            <person name="Baldwin I.T."/>
        </authorList>
    </citation>
    <scope>NUCLEOTIDE SEQUENCE [LARGE SCALE GENOMIC DNA]</scope>
    <source>
        <strain evidence="2">UT</strain>
    </source>
</reference>
<name>A0A1J6KAI0_NICAT</name>
<dbReference type="GO" id="GO:0003700">
    <property type="term" value="F:DNA-binding transcription factor activity"/>
    <property type="evidence" value="ECO:0007669"/>
    <property type="project" value="InterPro"/>
</dbReference>
<dbReference type="STRING" id="49451.A0A1J6KAI0"/>
<feature type="region of interest" description="Disordered" evidence="1">
    <location>
        <begin position="109"/>
        <end position="139"/>
    </location>
</feature>
<accession>A0A1J6KAI0</accession>
<keyword evidence="3" id="KW-1185">Reference proteome</keyword>
<dbReference type="AlphaFoldDB" id="A0A1J6KAI0"/>
<dbReference type="InterPro" id="IPR044810">
    <property type="entry name" value="WRKY_plant"/>
</dbReference>